<feature type="region of interest" description="Disordered" evidence="1">
    <location>
        <begin position="1"/>
        <end position="58"/>
    </location>
</feature>
<keyword evidence="3" id="KW-1185">Reference proteome</keyword>
<feature type="compositionally biased region" description="Polar residues" evidence="1">
    <location>
        <begin position="7"/>
        <end position="17"/>
    </location>
</feature>
<comment type="caution">
    <text evidence="2">The sequence shown here is derived from an EMBL/GenBank/DDBJ whole genome shotgun (WGS) entry which is preliminary data.</text>
</comment>
<gene>
    <name evidence="2" type="ORF">HaLaN_01147</name>
</gene>
<feature type="region of interest" description="Disordered" evidence="1">
    <location>
        <begin position="80"/>
        <end position="116"/>
    </location>
</feature>
<dbReference type="Proteomes" id="UP000485058">
    <property type="component" value="Unassembled WGS sequence"/>
</dbReference>
<feature type="non-terminal residue" evidence="2">
    <location>
        <position position="128"/>
    </location>
</feature>
<name>A0A699YU06_HAELA</name>
<sequence>MDAMSMRSRTNPMQEPGSSEDEADYQAYINGGNAGQASGLEGLGDGVSSEWGNPLLTPQATMAPDAEVSDASLVSMFHDLYEDTGPYTQPGPPEQLRPTPTTPSASSTAGLGVGTTVSPAVDWLQAGH</sequence>
<protein>
    <submittedName>
        <fullName evidence="2">Uncharacterized protein</fullName>
    </submittedName>
</protein>
<organism evidence="2 3">
    <name type="scientific">Haematococcus lacustris</name>
    <name type="common">Green alga</name>
    <name type="synonym">Haematococcus pluvialis</name>
    <dbReference type="NCBI Taxonomy" id="44745"/>
    <lineage>
        <taxon>Eukaryota</taxon>
        <taxon>Viridiplantae</taxon>
        <taxon>Chlorophyta</taxon>
        <taxon>core chlorophytes</taxon>
        <taxon>Chlorophyceae</taxon>
        <taxon>CS clade</taxon>
        <taxon>Chlamydomonadales</taxon>
        <taxon>Haematococcaceae</taxon>
        <taxon>Haematococcus</taxon>
    </lineage>
</organism>
<evidence type="ECO:0000256" key="1">
    <source>
        <dbReference type="SAM" id="MobiDB-lite"/>
    </source>
</evidence>
<dbReference type="AlphaFoldDB" id="A0A699YU06"/>
<proteinExistence type="predicted"/>
<evidence type="ECO:0000313" key="2">
    <source>
        <dbReference type="EMBL" id="GFH06502.1"/>
    </source>
</evidence>
<evidence type="ECO:0000313" key="3">
    <source>
        <dbReference type="Proteomes" id="UP000485058"/>
    </source>
</evidence>
<reference evidence="2 3" key="1">
    <citation type="submission" date="2020-02" db="EMBL/GenBank/DDBJ databases">
        <title>Draft genome sequence of Haematococcus lacustris strain NIES-144.</title>
        <authorList>
            <person name="Morimoto D."/>
            <person name="Nakagawa S."/>
            <person name="Yoshida T."/>
            <person name="Sawayama S."/>
        </authorList>
    </citation>
    <scope>NUCLEOTIDE SEQUENCE [LARGE SCALE GENOMIC DNA]</scope>
    <source>
        <strain evidence="2 3">NIES-144</strain>
    </source>
</reference>
<feature type="non-terminal residue" evidence="2">
    <location>
        <position position="1"/>
    </location>
</feature>
<accession>A0A699YU06</accession>
<feature type="compositionally biased region" description="Low complexity" evidence="1">
    <location>
        <begin position="98"/>
        <end position="109"/>
    </location>
</feature>
<dbReference type="EMBL" id="BLLF01000042">
    <property type="protein sequence ID" value="GFH06502.1"/>
    <property type="molecule type" value="Genomic_DNA"/>
</dbReference>